<evidence type="ECO:0008006" key="4">
    <source>
        <dbReference type="Google" id="ProtNLM"/>
    </source>
</evidence>
<evidence type="ECO:0000256" key="1">
    <source>
        <dbReference type="SAM" id="Phobius"/>
    </source>
</evidence>
<accession>A0A1I4IXF9</accession>
<dbReference type="Proteomes" id="UP000199048">
    <property type="component" value="Unassembled WGS sequence"/>
</dbReference>
<dbReference type="STRING" id="582667.SAMN05192568_100722"/>
<dbReference type="RefSeq" id="WP_280142324.1">
    <property type="nucleotide sequence ID" value="NZ_FOTK01000007.1"/>
</dbReference>
<feature type="transmembrane region" description="Helical" evidence="1">
    <location>
        <begin position="6"/>
        <end position="29"/>
    </location>
</feature>
<keyword evidence="1" id="KW-0812">Transmembrane</keyword>
<keyword evidence="3" id="KW-1185">Reference proteome</keyword>
<evidence type="ECO:0000313" key="3">
    <source>
        <dbReference type="Proteomes" id="UP000199048"/>
    </source>
</evidence>
<reference evidence="3" key="1">
    <citation type="submission" date="2016-10" db="EMBL/GenBank/DDBJ databases">
        <authorList>
            <person name="Varghese N."/>
            <person name="Submissions S."/>
        </authorList>
    </citation>
    <scope>NUCLEOTIDE SEQUENCE [LARGE SCALE GENOMIC DNA]</scope>
    <source>
        <strain evidence="3">BL36</strain>
    </source>
</reference>
<sequence>MSDSLFAAFDIGLVFALAFGLGLWQLIAVRRSIRRDRARGDERD</sequence>
<dbReference type="EMBL" id="FOTK01000007">
    <property type="protein sequence ID" value="SFL59049.1"/>
    <property type="molecule type" value="Genomic_DNA"/>
</dbReference>
<dbReference type="AlphaFoldDB" id="A0A1I4IXF9"/>
<name>A0A1I4IXF9_9HYPH</name>
<protein>
    <recommendedName>
        <fullName evidence="4">Heme exporter protein D</fullName>
    </recommendedName>
</protein>
<organism evidence="2 3">
    <name type="scientific">Methylobacterium pseudosasicola</name>
    <dbReference type="NCBI Taxonomy" id="582667"/>
    <lineage>
        <taxon>Bacteria</taxon>
        <taxon>Pseudomonadati</taxon>
        <taxon>Pseudomonadota</taxon>
        <taxon>Alphaproteobacteria</taxon>
        <taxon>Hyphomicrobiales</taxon>
        <taxon>Methylobacteriaceae</taxon>
        <taxon>Methylobacterium</taxon>
    </lineage>
</organism>
<evidence type="ECO:0000313" key="2">
    <source>
        <dbReference type="EMBL" id="SFL59049.1"/>
    </source>
</evidence>
<proteinExistence type="predicted"/>
<keyword evidence="1" id="KW-0472">Membrane</keyword>
<keyword evidence="1" id="KW-1133">Transmembrane helix</keyword>
<gene>
    <name evidence="2" type="ORF">SAMN05192568_100722</name>
</gene>